<dbReference type="CDD" id="cd00024">
    <property type="entry name" value="CD_CSD"/>
    <property type="match status" value="1"/>
</dbReference>
<dbReference type="InterPro" id="IPR012337">
    <property type="entry name" value="RNaseH-like_sf"/>
</dbReference>
<comment type="caution">
    <text evidence="1">The sequence shown here is derived from an EMBL/GenBank/DDBJ whole genome shotgun (WGS) entry which is preliminary data.</text>
</comment>
<protein>
    <recommendedName>
        <fullName evidence="3">Integrase catalytic domain-containing protein</fullName>
    </recommendedName>
</protein>
<proteinExistence type="predicted"/>
<keyword evidence="2" id="KW-1185">Reference proteome</keyword>
<evidence type="ECO:0000313" key="2">
    <source>
        <dbReference type="Proteomes" id="UP000765509"/>
    </source>
</evidence>
<dbReference type="AlphaFoldDB" id="A0A9Q3CZY7"/>
<reference evidence="1" key="1">
    <citation type="submission" date="2021-03" db="EMBL/GenBank/DDBJ databases">
        <title>Draft genome sequence of rust myrtle Austropuccinia psidii MF-1, a brazilian biotype.</title>
        <authorList>
            <person name="Quecine M.C."/>
            <person name="Pachon D.M.R."/>
            <person name="Bonatelli M.L."/>
            <person name="Correr F.H."/>
            <person name="Franceschini L.M."/>
            <person name="Leite T.F."/>
            <person name="Margarido G.R.A."/>
            <person name="Almeida C.A."/>
            <person name="Ferrarezi J.A."/>
            <person name="Labate C.A."/>
        </authorList>
    </citation>
    <scope>NUCLEOTIDE SEQUENCE</scope>
    <source>
        <strain evidence="1">MF-1</strain>
    </source>
</reference>
<evidence type="ECO:0000313" key="1">
    <source>
        <dbReference type="EMBL" id="MBW0492982.1"/>
    </source>
</evidence>
<sequence>MDTALLLWSRVISHTGLFKNIISDTDLKFTSALWTNLHRLFGTKLAFSKAYNPQTDELAEIMIQTLENMITRFCAYGSNSWSVKKMMESKTPNRNTEERLALHPSYSSSFNIMLYKVKNYSKQSMDDAFDYAKQNWYKSHKELLVLVALHGTNAVQVEFSGELENNHPTFPVSLIKPYQPADKELFPLANPTHLTVPPVEQSEDKKIKKLIKERRLKGKNQREYLVRYRNPVHEDEWLAESEISDSDKLFRIFRHERIPQAWICL</sequence>
<dbReference type="Proteomes" id="UP000765509">
    <property type="component" value="Unassembled WGS sequence"/>
</dbReference>
<dbReference type="SUPFAM" id="SSF53098">
    <property type="entry name" value="Ribonuclease H-like"/>
    <property type="match status" value="1"/>
</dbReference>
<dbReference type="SUPFAM" id="SSF54160">
    <property type="entry name" value="Chromo domain-like"/>
    <property type="match status" value="1"/>
</dbReference>
<dbReference type="EMBL" id="AVOT02011844">
    <property type="protein sequence ID" value="MBW0492982.1"/>
    <property type="molecule type" value="Genomic_DNA"/>
</dbReference>
<organism evidence="1 2">
    <name type="scientific">Austropuccinia psidii MF-1</name>
    <dbReference type="NCBI Taxonomy" id="1389203"/>
    <lineage>
        <taxon>Eukaryota</taxon>
        <taxon>Fungi</taxon>
        <taxon>Dikarya</taxon>
        <taxon>Basidiomycota</taxon>
        <taxon>Pucciniomycotina</taxon>
        <taxon>Pucciniomycetes</taxon>
        <taxon>Pucciniales</taxon>
        <taxon>Sphaerophragmiaceae</taxon>
        <taxon>Austropuccinia</taxon>
    </lineage>
</organism>
<dbReference type="InterPro" id="IPR036397">
    <property type="entry name" value="RNaseH_sf"/>
</dbReference>
<accession>A0A9Q3CZY7</accession>
<gene>
    <name evidence="1" type="ORF">O181_032697</name>
</gene>
<dbReference type="InterPro" id="IPR016197">
    <property type="entry name" value="Chromo-like_dom_sf"/>
</dbReference>
<evidence type="ECO:0008006" key="3">
    <source>
        <dbReference type="Google" id="ProtNLM"/>
    </source>
</evidence>
<name>A0A9Q3CZY7_9BASI</name>
<dbReference type="GO" id="GO:0003676">
    <property type="term" value="F:nucleic acid binding"/>
    <property type="evidence" value="ECO:0007669"/>
    <property type="project" value="InterPro"/>
</dbReference>
<dbReference type="PANTHER" id="PTHR37984">
    <property type="entry name" value="PROTEIN CBG26694"/>
    <property type="match status" value="1"/>
</dbReference>
<dbReference type="InterPro" id="IPR050951">
    <property type="entry name" value="Retrovirus_Pol_polyprotein"/>
</dbReference>
<dbReference type="PANTHER" id="PTHR37984:SF15">
    <property type="entry name" value="INTEGRASE CATALYTIC DOMAIN-CONTAINING PROTEIN"/>
    <property type="match status" value="1"/>
</dbReference>
<dbReference type="Gene3D" id="3.30.420.10">
    <property type="entry name" value="Ribonuclease H-like superfamily/Ribonuclease H"/>
    <property type="match status" value="1"/>
</dbReference>